<protein>
    <submittedName>
        <fullName evidence="1">Uncharacterized protein</fullName>
    </submittedName>
</protein>
<keyword evidence="2" id="KW-1185">Reference proteome</keyword>
<organism evidence="1 2">
    <name type="scientific">Aulographum hederae CBS 113979</name>
    <dbReference type="NCBI Taxonomy" id="1176131"/>
    <lineage>
        <taxon>Eukaryota</taxon>
        <taxon>Fungi</taxon>
        <taxon>Dikarya</taxon>
        <taxon>Ascomycota</taxon>
        <taxon>Pezizomycotina</taxon>
        <taxon>Dothideomycetes</taxon>
        <taxon>Pleosporomycetidae</taxon>
        <taxon>Aulographales</taxon>
        <taxon>Aulographaceae</taxon>
    </lineage>
</organism>
<evidence type="ECO:0000313" key="2">
    <source>
        <dbReference type="Proteomes" id="UP000800041"/>
    </source>
</evidence>
<name>A0A6G1GKH5_9PEZI</name>
<accession>A0A6G1GKH5</accession>
<sequence>MKSSPAAYLTLFTEYSPIPPHHSYFLYSPSRSFSAFDHAYGPSGRQDEHAVRGIFHPFQTTKFIVILHRIHGLCHHLLLPIGHHPQHRCRLAQPFHRSRLHLQNPQSAASLLPSRPVLEISLLSGNPIPAVSQHPTRPLIARSLHTARSATKATEITAGDATNGSLRLDENASVSLDYRTISAAAQPLRIRWL</sequence>
<reference evidence="1" key="1">
    <citation type="journal article" date="2020" name="Stud. Mycol.">
        <title>101 Dothideomycetes genomes: a test case for predicting lifestyles and emergence of pathogens.</title>
        <authorList>
            <person name="Haridas S."/>
            <person name="Albert R."/>
            <person name="Binder M."/>
            <person name="Bloem J."/>
            <person name="Labutti K."/>
            <person name="Salamov A."/>
            <person name="Andreopoulos B."/>
            <person name="Baker S."/>
            <person name="Barry K."/>
            <person name="Bills G."/>
            <person name="Bluhm B."/>
            <person name="Cannon C."/>
            <person name="Castanera R."/>
            <person name="Culley D."/>
            <person name="Daum C."/>
            <person name="Ezra D."/>
            <person name="Gonzalez J."/>
            <person name="Henrissat B."/>
            <person name="Kuo A."/>
            <person name="Liang C."/>
            <person name="Lipzen A."/>
            <person name="Lutzoni F."/>
            <person name="Magnuson J."/>
            <person name="Mondo S."/>
            <person name="Nolan M."/>
            <person name="Ohm R."/>
            <person name="Pangilinan J."/>
            <person name="Park H.-J."/>
            <person name="Ramirez L."/>
            <person name="Alfaro M."/>
            <person name="Sun H."/>
            <person name="Tritt A."/>
            <person name="Yoshinaga Y."/>
            <person name="Zwiers L.-H."/>
            <person name="Turgeon B."/>
            <person name="Goodwin S."/>
            <person name="Spatafora J."/>
            <person name="Crous P."/>
            <person name="Grigoriev I."/>
        </authorList>
    </citation>
    <scope>NUCLEOTIDE SEQUENCE</scope>
    <source>
        <strain evidence="1">CBS 113979</strain>
    </source>
</reference>
<gene>
    <name evidence="1" type="ORF">K402DRAFT_239927</name>
</gene>
<dbReference type="EMBL" id="ML977203">
    <property type="protein sequence ID" value="KAF1981257.1"/>
    <property type="molecule type" value="Genomic_DNA"/>
</dbReference>
<dbReference type="Proteomes" id="UP000800041">
    <property type="component" value="Unassembled WGS sequence"/>
</dbReference>
<proteinExistence type="predicted"/>
<evidence type="ECO:0000313" key="1">
    <source>
        <dbReference type="EMBL" id="KAF1981257.1"/>
    </source>
</evidence>
<dbReference type="AlphaFoldDB" id="A0A6G1GKH5"/>